<dbReference type="GO" id="GO:0009712">
    <property type="term" value="P:catechol-containing compound metabolic process"/>
    <property type="evidence" value="ECO:0007669"/>
    <property type="project" value="InterPro"/>
</dbReference>
<organism evidence="9 10">
    <name type="scientific">Venturia nashicola</name>
    <dbReference type="NCBI Taxonomy" id="86259"/>
    <lineage>
        <taxon>Eukaryota</taxon>
        <taxon>Fungi</taxon>
        <taxon>Dikarya</taxon>
        <taxon>Ascomycota</taxon>
        <taxon>Pezizomycotina</taxon>
        <taxon>Dothideomycetes</taxon>
        <taxon>Pleosporomycetidae</taxon>
        <taxon>Venturiales</taxon>
        <taxon>Venturiaceae</taxon>
        <taxon>Venturia</taxon>
    </lineage>
</organism>
<name>A0A4Z1PJ75_9PEZI</name>
<keyword evidence="4 9" id="KW-0223">Dioxygenase</keyword>
<keyword evidence="10" id="KW-1185">Reference proteome</keyword>
<dbReference type="InterPro" id="IPR015889">
    <property type="entry name" value="Intradiol_dOase_core"/>
</dbReference>
<dbReference type="OrthoDB" id="5238185at2759"/>
<dbReference type="InterPro" id="IPR007535">
    <property type="entry name" value="Catechol_dOase_N"/>
</dbReference>
<dbReference type="Gene3D" id="2.60.130.10">
    <property type="entry name" value="Aromatic compound dioxygenase"/>
    <property type="match status" value="1"/>
</dbReference>
<accession>A0A4Z1PJ75</accession>
<dbReference type="EMBL" id="SNSC02000001">
    <property type="protein sequence ID" value="TID27997.1"/>
    <property type="molecule type" value="Genomic_DNA"/>
</dbReference>
<keyword evidence="6" id="KW-0408">Iron</keyword>
<dbReference type="GO" id="GO:0008199">
    <property type="term" value="F:ferric iron binding"/>
    <property type="evidence" value="ECO:0007669"/>
    <property type="project" value="InterPro"/>
</dbReference>
<feature type="domain" description="Intradiol ring-cleavage dioxygenases" evidence="7">
    <location>
        <begin position="116"/>
        <end position="298"/>
    </location>
</feature>
<evidence type="ECO:0000313" key="9">
    <source>
        <dbReference type="EMBL" id="TID27997.1"/>
    </source>
</evidence>
<evidence type="ECO:0000256" key="2">
    <source>
        <dbReference type="ARBA" id="ARBA00007825"/>
    </source>
</evidence>
<comment type="cofactor">
    <cofactor evidence="1">
        <name>Fe(3+)</name>
        <dbReference type="ChEBI" id="CHEBI:29034"/>
    </cofactor>
</comment>
<dbReference type="PANTHER" id="PTHR33711">
    <property type="entry name" value="DIOXYGENASE, PUTATIVE (AFU_ORTHOLOGUE AFUA_2G02910)-RELATED"/>
    <property type="match status" value="1"/>
</dbReference>
<dbReference type="Pfam" id="PF04444">
    <property type="entry name" value="Dioxygenase_N"/>
    <property type="match status" value="1"/>
</dbReference>
<dbReference type="InterPro" id="IPR000627">
    <property type="entry name" value="Intradiol_dOase_C"/>
</dbReference>
<comment type="caution">
    <text evidence="9">The sequence shown here is derived from an EMBL/GenBank/DDBJ whole genome shotgun (WGS) entry which is preliminary data.</text>
</comment>
<evidence type="ECO:0000256" key="4">
    <source>
        <dbReference type="ARBA" id="ARBA00022964"/>
    </source>
</evidence>
<feature type="domain" description="Catechol dioxygenase N-terminal" evidence="8">
    <location>
        <begin position="36"/>
        <end position="109"/>
    </location>
</feature>
<dbReference type="Proteomes" id="UP000298493">
    <property type="component" value="Unassembled WGS sequence"/>
</dbReference>
<sequence>MSRCAPVTADQIPPMKDLTVDNITENVIILNSLCHNPRTRYIFERLVTHLHDFAREVRLSTEEWKTGIDFLTAAGQISDDLRAEIILLSDTLGLSMLVEAISHPNPGNATEGTVLGPFHTHDAPVTENGYQLHKDDEAATKLFVLSSIRSTSGDPIKGATCDIWEGDAHGFYDVQDPDRGGVANGRAVLESDENGMLFFTAVVPVPYPIPMDGPVGKMLKLLNRHPNRPGHIHFMLQKDGFDKLVTALYPRGDPYETSDPVFGVKESLIVDLGVVDEEIAKKYGVEVGMPLLKYDFVLATEEEAKKLKKEMAKEALDKLGISDEMFGLVFDVD</sequence>
<comment type="similarity">
    <text evidence="2">Belongs to the intradiol ring-cleavage dioxygenase family.</text>
</comment>
<evidence type="ECO:0000313" key="10">
    <source>
        <dbReference type="Proteomes" id="UP000298493"/>
    </source>
</evidence>
<dbReference type="GO" id="GO:0018576">
    <property type="term" value="F:catechol 1,2-dioxygenase activity"/>
    <property type="evidence" value="ECO:0007669"/>
    <property type="project" value="InterPro"/>
</dbReference>
<dbReference type="PANTHER" id="PTHR33711:SF7">
    <property type="entry name" value="INTRADIOL RING-CLEAVAGE DIOXYGENASES DOMAIN-CONTAINING PROTEIN-RELATED"/>
    <property type="match status" value="1"/>
</dbReference>
<reference evidence="9 10" key="1">
    <citation type="submission" date="2019-04" db="EMBL/GenBank/DDBJ databases">
        <title>High contiguity whole genome sequence and gene annotation resource for two Venturia nashicola isolates.</title>
        <authorList>
            <person name="Prokchorchik M."/>
            <person name="Won K."/>
            <person name="Lee Y."/>
            <person name="Choi E.D."/>
            <person name="Segonzac C."/>
            <person name="Sohn K.H."/>
        </authorList>
    </citation>
    <scope>NUCLEOTIDE SEQUENCE [LARGE SCALE GENOMIC DNA]</scope>
    <source>
        <strain evidence="9 10">PRI2</strain>
    </source>
</reference>
<evidence type="ECO:0000256" key="6">
    <source>
        <dbReference type="ARBA" id="ARBA00023004"/>
    </source>
</evidence>
<keyword evidence="3" id="KW-0479">Metal-binding</keyword>
<dbReference type="SUPFAM" id="SSF49482">
    <property type="entry name" value="Aromatic compound dioxygenase"/>
    <property type="match status" value="1"/>
</dbReference>
<dbReference type="InterPro" id="IPR050770">
    <property type="entry name" value="Intradiol_RC_Dioxygenase"/>
</dbReference>
<proteinExistence type="inferred from homology"/>
<evidence type="ECO:0000259" key="8">
    <source>
        <dbReference type="Pfam" id="PF04444"/>
    </source>
</evidence>
<gene>
    <name evidence="9" type="ORF">E6O75_ATG00764</name>
</gene>
<keyword evidence="5" id="KW-0560">Oxidoreductase</keyword>
<evidence type="ECO:0000256" key="1">
    <source>
        <dbReference type="ARBA" id="ARBA00001965"/>
    </source>
</evidence>
<protein>
    <submittedName>
        <fullName evidence="9">Hydroxyquinol 1-2-dioxygenase</fullName>
    </submittedName>
</protein>
<dbReference type="AlphaFoldDB" id="A0A4Z1PJ75"/>
<dbReference type="Pfam" id="PF00775">
    <property type="entry name" value="Dioxygenase_C"/>
    <property type="match status" value="1"/>
</dbReference>
<dbReference type="STRING" id="86259.A0A4Z1PJ75"/>
<evidence type="ECO:0000256" key="3">
    <source>
        <dbReference type="ARBA" id="ARBA00022723"/>
    </source>
</evidence>
<evidence type="ECO:0000259" key="7">
    <source>
        <dbReference type="Pfam" id="PF00775"/>
    </source>
</evidence>
<evidence type="ECO:0000256" key="5">
    <source>
        <dbReference type="ARBA" id="ARBA00023002"/>
    </source>
</evidence>